<protein>
    <submittedName>
        <fullName evidence="7">IS21 family transposase</fullName>
    </submittedName>
</protein>
<evidence type="ECO:0000259" key="5">
    <source>
        <dbReference type="PROSITE" id="PS50531"/>
    </source>
</evidence>
<dbReference type="PANTHER" id="PTHR35004:SF7">
    <property type="entry name" value="INTEGRASE PROTEIN"/>
    <property type="match status" value="1"/>
</dbReference>
<evidence type="ECO:0000313" key="8">
    <source>
        <dbReference type="Proteomes" id="UP001284537"/>
    </source>
</evidence>
<accession>A0ABU4UCL3</accession>
<dbReference type="PANTHER" id="PTHR35004">
    <property type="entry name" value="TRANSPOSASE RV3428C-RELATED"/>
    <property type="match status" value="1"/>
</dbReference>
<evidence type="ECO:0000313" key="6">
    <source>
        <dbReference type="EMBL" id="MDX8127167.1"/>
    </source>
</evidence>
<gene>
    <name evidence="7" type="primary">istA</name>
    <name evidence="6" type="ORF">QLH52_07735</name>
    <name evidence="7" type="ORF">QLH52_07765</name>
</gene>
<keyword evidence="8" id="KW-1185">Reference proteome</keyword>
<dbReference type="PROSITE" id="PS50531">
    <property type="entry name" value="HTH_IS21"/>
    <property type="match status" value="1"/>
</dbReference>
<organism evidence="7 8">
    <name type="scientific">Methylomonas defluvii</name>
    <dbReference type="NCBI Taxonomy" id="3045149"/>
    <lineage>
        <taxon>Bacteria</taxon>
        <taxon>Pseudomonadati</taxon>
        <taxon>Pseudomonadota</taxon>
        <taxon>Gammaproteobacteria</taxon>
        <taxon>Methylococcales</taxon>
        <taxon>Methylococcaceae</taxon>
        <taxon>Methylomonas</taxon>
    </lineage>
</organism>
<evidence type="ECO:0000256" key="4">
    <source>
        <dbReference type="ARBA" id="ARBA00023172"/>
    </source>
</evidence>
<evidence type="ECO:0000256" key="2">
    <source>
        <dbReference type="ARBA" id="ARBA00022578"/>
    </source>
</evidence>
<feature type="domain" description="HTH IS21-type" evidence="5">
    <location>
        <begin position="3"/>
        <end position="66"/>
    </location>
</feature>
<comment type="caution">
    <text evidence="7">The sequence shown here is derived from an EMBL/GenBank/DDBJ whole genome shotgun (WGS) entry which is preliminary data.</text>
</comment>
<dbReference type="EMBL" id="JAXARY010000005">
    <property type="protein sequence ID" value="MDX8127173.1"/>
    <property type="molecule type" value="Genomic_DNA"/>
</dbReference>
<keyword evidence="3" id="KW-0238">DNA-binding</keyword>
<dbReference type="NCBIfam" id="NF033546">
    <property type="entry name" value="transpos_IS21"/>
    <property type="match status" value="1"/>
</dbReference>
<dbReference type="Proteomes" id="UP001284537">
    <property type="component" value="Unassembled WGS sequence"/>
</dbReference>
<dbReference type="EMBL" id="JAXARY010000005">
    <property type="protein sequence ID" value="MDX8127167.1"/>
    <property type="molecule type" value="Genomic_DNA"/>
</dbReference>
<keyword evidence="4" id="KW-0233">DNA recombination</keyword>
<evidence type="ECO:0000313" key="7">
    <source>
        <dbReference type="EMBL" id="MDX8127173.1"/>
    </source>
</evidence>
<dbReference type="InterPro" id="IPR054353">
    <property type="entry name" value="IstA-like_C"/>
</dbReference>
<dbReference type="InterPro" id="IPR017894">
    <property type="entry name" value="HTH_IS21_transposase_type"/>
</dbReference>
<comment type="similarity">
    <text evidence="1">Belongs to the transposase IS21/IS408/IS1162 family.</text>
</comment>
<dbReference type="Gene3D" id="1.10.10.60">
    <property type="entry name" value="Homeodomain-like"/>
    <property type="match status" value="1"/>
</dbReference>
<proteinExistence type="inferred from homology"/>
<dbReference type="Pfam" id="PF22483">
    <property type="entry name" value="Mu-transpos_C_2"/>
    <property type="match status" value="1"/>
</dbReference>
<sequence length="513" mass="58865">MILFSKIRRMYFRDQLSINEIARRTSLSRNTVKRWLRMPGEANPKYKRCPQPTKLSPFEDQLKRALIADGYRPKRERRTALRLLEELQKAGYEGGYTQLTDYIRVWRREASSLAGKHAFVPLKFRWGEAFQFDWSEESLVIGGVYRRIQVAHTKLCASRAFLLSAYPSYSHEMLFDAHRRAFQAFGGVPLRGIYDNMKTAVDKVQKGKERIVNTRFAAMTAYYLFDPDFCNVASGWEKGIVEKNVQDSRRRIWLDARQQCFASFTELNDWLEARCRQLWTELSWPERQEMTLQEALELEQPALMPMPGVFDGYIEFLARVSSTCLVTVKRNRYSVPCRWANRRISVRLYSERLDLYGDDAWIASHVRLLDRDQVSYDWQHYLPLLERKPGALRNGAPFTEMPSPLLSLKGALNKRPGGDRAMADLLACVPRQGLDAVLTAVESLLAAGVVSIEQIKHLVFTLAGGGQPPAEPQTVVTPDVLQIKDAPIADTARYEQLRVTFDLALVDQENGDA</sequence>
<name>A0ABU4UCL3_9GAMM</name>
<evidence type="ECO:0000256" key="3">
    <source>
        <dbReference type="ARBA" id="ARBA00023125"/>
    </source>
</evidence>
<evidence type="ECO:0000256" key="1">
    <source>
        <dbReference type="ARBA" id="ARBA00009277"/>
    </source>
</evidence>
<keyword evidence="2" id="KW-0815">Transposition</keyword>
<reference evidence="7 8" key="1">
    <citation type="submission" date="2023-11" db="EMBL/GenBank/DDBJ databases">
        <authorList>
            <person name="Ouyang M.-Y."/>
        </authorList>
    </citation>
    <scope>NUCLEOTIDE SEQUENCE [LARGE SCALE GENOMIC DNA]</scope>
    <source>
        <strain evidence="7 8">OY6</strain>
    </source>
</reference>